<name>A0A0G0T489_9BACT</name>
<evidence type="ECO:0000256" key="1">
    <source>
        <dbReference type="SAM" id="MobiDB-lite"/>
    </source>
</evidence>
<dbReference type="EMBL" id="LBXN01000037">
    <property type="protein sequence ID" value="KKR32612.1"/>
    <property type="molecule type" value="Genomic_DNA"/>
</dbReference>
<comment type="caution">
    <text evidence="2">The sequence shown here is derived from an EMBL/GenBank/DDBJ whole genome shotgun (WGS) entry which is preliminary data.</text>
</comment>
<organism evidence="2 3">
    <name type="scientific">Candidatus Gottesmanbacteria bacterium GW2011_GWC2_39_8</name>
    <dbReference type="NCBI Taxonomy" id="1618450"/>
    <lineage>
        <taxon>Bacteria</taxon>
        <taxon>Candidatus Gottesmaniibacteriota</taxon>
    </lineage>
</organism>
<evidence type="ECO:0000313" key="3">
    <source>
        <dbReference type="Proteomes" id="UP000034539"/>
    </source>
</evidence>
<reference evidence="2 3" key="1">
    <citation type="journal article" date="2015" name="Nature">
        <title>rRNA introns, odd ribosomes, and small enigmatic genomes across a large radiation of phyla.</title>
        <authorList>
            <person name="Brown C.T."/>
            <person name="Hug L.A."/>
            <person name="Thomas B.C."/>
            <person name="Sharon I."/>
            <person name="Castelle C.J."/>
            <person name="Singh A."/>
            <person name="Wilkins M.J."/>
            <person name="Williams K.H."/>
            <person name="Banfield J.F."/>
        </authorList>
    </citation>
    <scope>NUCLEOTIDE SEQUENCE [LARGE SCALE GENOMIC DNA]</scope>
</reference>
<dbReference type="AlphaFoldDB" id="A0A0G0T489"/>
<feature type="compositionally biased region" description="Basic and acidic residues" evidence="1">
    <location>
        <begin position="1"/>
        <end position="14"/>
    </location>
</feature>
<feature type="region of interest" description="Disordered" evidence="1">
    <location>
        <begin position="1"/>
        <end position="46"/>
    </location>
</feature>
<sequence length="46" mass="4975">MSSRESDVTSDRGDPIVITGLSRRSGIPPLAVTSSKTPRNDNLNYI</sequence>
<feature type="compositionally biased region" description="Polar residues" evidence="1">
    <location>
        <begin position="32"/>
        <end position="46"/>
    </location>
</feature>
<gene>
    <name evidence="2" type="ORF">UT63_C0037G0002</name>
</gene>
<evidence type="ECO:0000313" key="2">
    <source>
        <dbReference type="EMBL" id="KKR32612.1"/>
    </source>
</evidence>
<accession>A0A0G0T489</accession>
<proteinExistence type="predicted"/>
<dbReference type="Proteomes" id="UP000034539">
    <property type="component" value="Unassembled WGS sequence"/>
</dbReference>
<protein>
    <submittedName>
        <fullName evidence="2">Uncharacterized protein</fullName>
    </submittedName>
</protein>